<organism evidence="5 6">
    <name type="scientific">Heterodera trifolii</name>
    <dbReference type="NCBI Taxonomy" id="157864"/>
    <lineage>
        <taxon>Eukaryota</taxon>
        <taxon>Metazoa</taxon>
        <taxon>Ecdysozoa</taxon>
        <taxon>Nematoda</taxon>
        <taxon>Chromadorea</taxon>
        <taxon>Rhabditida</taxon>
        <taxon>Tylenchina</taxon>
        <taxon>Tylenchomorpha</taxon>
        <taxon>Tylenchoidea</taxon>
        <taxon>Heteroderidae</taxon>
        <taxon>Heteroderinae</taxon>
        <taxon>Heterodera</taxon>
    </lineage>
</organism>
<dbReference type="Proteomes" id="UP001620626">
    <property type="component" value="Unassembled WGS sequence"/>
</dbReference>
<dbReference type="InterPro" id="IPR001394">
    <property type="entry name" value="Peptidase_C19_UCH"/>
</dbReference>
<keyword evidence="2" id="KW-0788">Thiol protease</keyword>
<keyword evidence="6" id="KW-1185">Reference proteome</keyword>
<evidence type="ECO:0000259" key="4">
    <source>
        <dbReference type="PROSITE" id="PS50235"/>
    </source>
</evidence>
<reference evidence="5 6" key="1">
    <citation type="submission" date="2024-10" db="EMBL/GenBank/DDBJ databases">
        <authorList>
            <person name="Kim D."/>
        </authorList>
    </citation>
    <scope>NUCLEOTIDE SEQUENCE [LARGE SCALE GENOMIC DNA]</scope>
    <source>
        <strain evidence="5">BH-2024</strain>
    </source>
</reference>
<dbReference type="PANTHER" id="PTHR21646:SF91">
    <property type="entry name" value="USP DOMAIN-CONTAINING PROTEIN"/>
    <property type="match status" value="1"/>
</dbReference>
<keyword evidence="2" id="KW-0833">Ubl conjugation pathway</keyword>
<feature type="domain" description="USP" evidence="4">
    <location>
        <begin position="363"/>
        <end position="692"/>
    </location>
</feature>
<feature type="compositionally biased region" description="Low complexity" evidence="3">
    <location>
        <begin position="696"/>
        <end position="706"/>
    </location>
</feature>
<name>A0ABD2KVK8_9BILA</name>
<evidence type="ECO:0000256" key="2">
    <source>
        <dbReference type="RuleBase" id="RU366025"/>
    </source>
</evidence>
<feature type="region of interest" description="Disordered" evidence="3">
    <location>
        <begin position="1"/>
        <end position="32"/>
    </location>
</feature>
<evidence type="ECO:0000256" key="3">
    <source>
        <dbReference type="SAM" id="MobiDB-lite"/>
    </source>
</evidence>
<dbReference type="InterPro" id="IPR018200">
    <property type="entry name" value="USP_CS"/>
</dbReference>
<dbReference type="PROSITE" id="PS50235">
    <property type="entry name" value="USP_3"/>
    <property type="match status" value="1"/>
</dbReference>
<evidence type="ECO:0000256" key="1">
    <source>
        <dbReference type="ARBA" id="ARBA00000707"/>
    </source>
</evidence>
<feature type="region of interest" description="Disordered" evidence="3">
    <location>
        <begin position="696"/>
        <end position="756"/>
    </location>
</feature>
<comment type="caution">
    <text evidence="5">The sequence shown here is derived from an EMBL/GenBank/DDBJ whole genome shotgun (WGS) entry which is preliminary data.</text>
</comment>
<dbReference type="InterPro" id="IPR028889">
    <property type="entry name" value="USP"/>
</dbReference>
<accession>A0ABD2KVK8</accession>
<dbReference type="PROSITE" id="PS00973">
    <property type="entry name" value="USP_2"/>
    <property type="match status" value="1"/>
</dbReference>
<keyword evidence="2" id="KW-0645">Protease</keyword>
<dbReference type="GO" id="GO:0004843">
    <property type="term" value="F:cysteine-type deubiquitinase activity"/>
    <property type="evidence" value="ECO:0007669"/>
    <property type="project" value="UniProtKB-UniRule"/>
</dbReference>
<protein>
    <recommendedName>
        <fullName evidence="2">Ubiquitin carboxyl-terminal hydrolase</fullName>
        <ecNumber evidence="2">3.4.19.12</ecNumber>
    </recommendedName>
</protein>
<dbReference type="EMBL" id="JBICBT010000640">
    <property type="protein sequence ID" value="KAL3106645.1"/>
    <property type="molecule type" value="Genomic_DNA"/>
</dbReference>
<dbReference type="PROSITE" id="PS00972">
    <property type="entry name" value="USP_1"/>
    <property type="match status" value="1"/>
</dbReference>
<dbReference type="GO" id="GO:0006508">
    <property type="term" value="P:proteolysis"/>
    <property type="evidence" value="ECO:0007669"/>
    <property type="project" value="UniProtKB-KW"/>
</dbReference>
<feature type="compositionally biased region" description="Acidic residues" evidence="3">
    <location>
        <begin position="719"/>
        <end position="729"/>
    </location>
</feature>
<feature type="compositionally biased region" description="Basic and acidic residues" evidence="3">
    <location>
        <begin position="7"/>
        <end position="24"/>
    </location>
</feature>
<gene>
    <name evidence="5" type="ORF">niasHT_012018</name>
</gene>
<dbReference type="AlphaFoldDB" id="A0ABD2KVK8"/>
<dbReference type="CDD" id="cd02674">
    <property type="entry name" value="Peptidase_C19R"/>
    <property type="match status" value="1"/>
</dbReference>
<dbReference type="PANTHER" id="PTHR21646">
    <property type="entry name" value="UBIQUITIN CARBOXYL-TERMINAL HYDROLASE"/>
    <property type="match status" value="1"/>
</dbReference>
<keyword evidence="2" id="KW-0378">Hydrolase</keyword>
<sequence length="756" mass="83740">MSPVRKWRYENDPGTKTDGTKTSRYENGGTKTAVRKRPWYENGWYENVPEASTASKKLLALSALLFRIRSQNEESSTRHGFGQEAAKKASTVSKNLLVLCVRPALSHKKSERRVVDPARIGEEAAKEASTASKKLLALSALLFRIRSQNEESSTRHGFGQEAAKKASTVSKNLLVLCVRPALSHKKSERRVVDPARIGEEAAKEASTASKNLLVLCVRPALSHKKSERRVVDPARIGEEAAKEASTASKICWPFRPGLSLKKSDRRVVHPARIGEEAAKEASTASKKLFGRKQSLKERRWGRVVVLKQQQTMSAVAPSARKGQKAEKEISHDEPDKHFMIAYETATQRISKESDRKQTPIGHTGLVNVGNSCFMNAILQPLLHAPIFSQLFHEKRAQGLVNWKNGIISGAFSALIDMALSGDFRAISPAFFLEMIALHVRLQFVNGEQHDAQEFQIYLLDALHQETNRANGLQTFEQNYDSSNLRKSASDFFKRSQLFSSSPINDLFNVTTISVIQCSTCSTTSVLFEAMNQISVELPTNKNCLNLKDCLEAHFSPTNLEDNWDCPKCKSKQPATQSTKIWTVPLLLIIQLNRFSQRDGKFEKNEVELTFDVDELDLAPFLHDKSPLKIAAFGLYGLTDHIGQQLDSGHYTSSVANFATKDKEWLNFNDAICKPCDAPSSSKNVYILHYQQIHADSGSDAEAADSGTSHDRESSGESGTDSEEDQDGPDAEAAGSGTPHDSESSGESGTDREEDQE</sequence>
<dbReference type="EC" id="3.4.19.12" evidence="2"/>
<dbReference type="InterPro" id="IPR038765">
    <property type="entry name" value="Papain-like_cys_pep_sf"/>
</dbReference>
<evidence type="ECO:0000313" key="5">
    <source>
        <dbReference type="EMBL" id="KAL3106645.1"/>
    </source>
</evidence>
<dbReference type="InterPro" id="IPR050185">
    <property type="entry name" value="Ub_carboxyl-term_hydrolase"/>
</dbReference>
<dbReference type="Pfam" id="PF00443">
    <property type="entry name" value="UCH"/>
    <property type="match status" value="1"/>
</dbReference>
<comment type="similarity">
    <text evidence="2">Belongs to the peptidase C19 family.</text>
</comment>
<proteinExistence type="inferred from homology"/>
<dbReference type="Gene3D" id="3.90.70.10">
    <property type="entry name" value="Cysteine proteinases"/>
    <property type="match status" value="1"/>
</dbReference>
<dbReference type="SUPFAM" id="SSF54001">
    <property type="entry name" value="Cysteine proteinases"/>
    <property type="match status" value="1"/>
</dbReference>
<evidence type="ECO:0000313" key="6">
    <source>
        <dbReference type="Proteomes" id="UP001620626"/>
    </source>
</evidence>
<comment type="catalytic activity">
    <reaction evidence="1 2">
        <text>Thiol-dependent hydrolysis of ester, thioester, amide, peptide and isopeptide bonds formed by the C-terminal Gly of ubiquitin (a 76-residue protein attached to proteins as an intracellular targeting signal).</text>
        <dbReference type="EC" id="3.4.19.12"/>
    </reaction>
</comment>